<reference evidence="1" key="1">
    <citation type="submission" date="2024-04" db="EMBL/GenBank/DDBJ databases">
        <authorList>
            <consortium name="Molecular Ecology Group"/>
        </authorList>
    </citation>
    <scope>NUCLEOTIDE SEQUENCE</scope>
</reference>
<proteinExistence type="predicted"/>
<keyword evidence="2" id="KW-1185">Reference proteome</keyword>
<accession>A0AAV2NBE8</accession>
<organism evidence="1 2">
    <name type="scientific">Lasius platythorax</name>
    <dbReference type="NCBI Taxonomy" id="488582"/>
    <lineage>
        <taxon>Eukaryota</taxon>
        <taxon>Metazoa</taxon>
        <taxon>Ecdysozoa</taxon>
        <taxon>Arthropoda</taxon>
        <taxon>Hexapoda</taxon>
        <taxon>Insecta</taxon>
        <taxon>Pterygota</taxon>
        <taxon>Neoptera</taxon>
        <taxon>Endopterygota</taxon>
        <taxon>Hymenoptera</taxon>
        <taxon>Apocrita</taxon>
        <taxon>Aculeata</taxon>
        <taxon>Formicoidea</taxon>
        <taxon>Formicidae</taxon>
        <taxon>Formicinae</taxon>
        <taxon>Lasius</taxon>
        <taxon>Lasius</taxon>
    </lineage>
</organism>
<gene>
    <name evidence="1" type="ORF">LPLAT_LOCUS3085</name>
</gene>
<sequence length="90" mass="10429">MKVGNYEIAAGARIDPFYFSLNGQNFAKYDTALRRDQDRLGLLPSHGKKKTLRVRSKHLISAGIRLYRYKRCWVERGPRMKSALAKRDDS</sequence>
<dbReference type="AlphaFoldDB" id="A0AAV2NBE8"/>
<evidence type="ECO:0000313" key="2">
    <source>
        <dbReference type="Proteomes" id="UP001497644"/>
    </source>
</evidence>
<protein>
    <submittedName>
        <fullName evidence="1">Uncharacterized protein</fullName>
    </submittedName>
</protein>
<evidence type="ECO:0000313" key="1">
    <source>
        <dbReference type="EMBL" id="CAL1676997.1"/>
    </source>
</evidence>
<dbReference type="Proteomes" id="UP001497644">
    <property type="component" value="Chromosome 12"/>
</dbReference>
<dbReference type="EMBL" id="OZ034835">
    <property type="protein sequence ID" value="CAL1676997.1"/>
    <property type="molecule type" value="Genomic_DNA"/>
</dbReference>
<name>A0AAV2NBE8_9HYME</name>